<accession>A0A2S8B717</accession>
<dbReference type="GO" id="GO:0016020">
    <property type="term" value="C:membrane"/>
    <property type="evidence" value="ECO:0007669"/>
    <property type="project" value="InterPro"/>
</dbReference>
<dbReference type="GO" id="GO:0008643">
    <property type="term" value="P:carbohydrate transport"/>
    <property type="evidence" value="ECO:0007669"/>
    <property type="project" value="InterPro"/>
</dbReference>
<name>A0A2S8B717_9SPHN</name>
<evidence type="ECO:0000313" key="4">
    <source>
        <dbReference type="Proteomes" id="UP000238954"/>
    </source>
</evidence>
<feature type="chain" id="PRO_5015372651" evidence="2">
    <location>
        <begin position="18"/>
        <end position="402"/>
    </location>
</feature>
<dbReference type="GO" id="GO:0015288">
    <property type="term" value="F:porin activity"/>
    <property type="evidence" value="ECO:0007669"/>
    <property type="project" value="InterPro"/>
</dbReference>
<comment type="similarity">
    <text evidence="1 2">Belongs to the OprB family.</text>
</comment>
<dbReference type="OrthoDB" id="177316at2"/>
<dbReference type="Proteomes" id="UP000238954">
    <property type="component" value="Chromosome"/>
</dbReference>
<sequence length="402" mass="42670">MLAPAALLALAAVPAAATHPERAGPAPHSHIHAAEEMDEDQGPLLLRLTYTGEVMGNAAGGIRRGARYLDNLDILFEADMERIAGWGGAQIHVYGLYNNGRSISRLAGDTQAVSNIETGVSALRLYEAWIDQKIGQHVSLRVGLYDLNSEFDSIEAADLFVGSAHGMGTDIAQSGRNGPSIFPSTSLAARLHVAPAPGWVLRAALLDGVPGDPDHPRRTAIRLGGGDGALMIGEVQAPLGEGKLWLGHWRYTARFDLGDGGIGNSKGKGNAGSYIRGAFPLAARDDRRLDGFLRLGTASGRFNMFDRFASIGLKFSGWVPGRDKDEFGFALAAAFTADSHRSATGAGPSELAIEASYRARLGDGLWVQPSLHYVRNPSADRAIADALLLGLRFEASHSLFGL</sequence>
<keyword evidence="2" id="KW-0732">Signal</keyword>
<reference evidence="4" key="1">
    <citation type="submission" date="2017-11" db="EMBL/GenBank/DDBJ databases">
        <title>The complete genome sequence of Sphingopyxis pomeranensis sp. nov. strain WS5A3p.</title>
        <authorList>
            <person name="Kaminski M.A."/>
        </authorList>
    </citation>
    <scope>NUCLEOTIDE SEQUENCE [LARGE SCALE GENOMIC DNA]</scope>
    <source>
        <strain evidence="4">WS5A3p</strain>
    </source>
</reference>
<dbReference type="InterPro" id="IPR007049">
    <property type="entry name" value="Carb-sel_porin_OprB"/>
</dbReference>
<dbReference type="PANTHER" id="PTHR37944">
    <property type="entry name" value="PORIN B"/>
    <property type="match status" value="1"/>
</dbReference>
<keyword evidence="4" id="KW-1185">Reference proteome</keyword>
<dbReference type="InterPro" id="IPR052932">
    <property type="entry name" value="OprB_Porin"/>
</dbReference>
<evidence type="ECO:0000313" key="3">
    <source>
        <dbReference type="EMBL" id="PQM28201.1"/>
    </source>
</evidence>
<dbReference type="RefSeq" id="WP_105998459.1">
    <property type="nucleotide sequence ID" value="NZ_CM009578.1"/>
</dbReference>
<organism evidence="3 4">
    <name type="scientific">Sphingopyxis lindanitolerans</name>
    <dbReference type="NCBI Taxonomy" id="2054227"/>
    <lineage>
        <taxon>Bacteria</taxon>
        <taxon>Pseudomonadati</taxon>
        <taxon>Pseudomonadota</taxon>
        <taxon>Alphaproteobacteria</taxon>
        <taxon>Sphingomonadales</taxon>
        <taxon>Sphingomonadaceae</taxon>
        <taxon>Sphingopyxis</taxon>
    </lineage>
</organism>
<comment type="caution">
    <text evidence="3">The sequence shown here is derived from an EMBL/GenBank/DDBJ whole genome shotgun (WGS) entry which is preliminary data.</text>
</comment>
<dbReference type="EMBL" id="PHFW01000002">
    <property type="protein sequence ID" value="PQM28201.1"/>
    <property type="molecule type" value="Genomic_DNA"/>
</dbReference>
<proteinExistence type="inferred from homology"/>
<protein>
    <submittedName>
        <fullName evidence="3">Carbohydrate porin</fullName>
    </submittedName>
</protein>
<dbReference type="PANTHER" id="PTHR37944:SF1">
    <property type="entry name" value="PORIN B"/>
    <property type="match status" value="1"/>
</dbReference>
<gene>
    <name evidence="3" type="ORF">CVO77_06745</name>
</gene>
<feature type="signal peptide" evidence="2">
    <location>
        <begin position="1"/>
        <end position="17"/>
    </location>
</feature>
<dbReference type="Pfam" id="PF04966">
    <property type="entry name" value="OprB"/>
    <property type="match status" value="1"/>
</dbReference>
<dbReference type="Gene3D" id="2.40.160.180">
    <property type="entry name" value="Carbohydrate-selective porin OprB"/>
    <property type="match status" value="1"/>
</dbReference>
<evidence type="ECO:0000256" key="2">
    <source>
        <dbReference type="RuleBase" id="RU363072"/>
    </source>
</evidence>
<dbReference type="AlphaFoldDB" id="A0A2S8B717"/>
<dbReference type="InterPro" id="IPR038673">
    <property type="entry name" value="OprB_sf"/>
</dbReference>
<evidence type="ECO:0000256" key="1">
    <source>
        <dbReference type="ARBA" id="ARBA00008769"/>
    </source>
</evidence>